<evidence type="ECO:0000256" key="1">
    <source>
        <dbReference type="ARBA" id="ARBA00001917"/>
    </source>
</evidence>
<evidence type="ECO:0000256" key="6">
    <source>
        <dbReference type="SAM" id="MobiDB-lite"/>
    </source>
</evidence>
<dbReference type="Pfam" id="PF01243">
    <property type="entry name" value="PNPOx_N"/>
    <property type="match status" value="1"/>
</dbReference>
<evidence type="ECO:0000259" key="8">
    <source>
        <dbReference type="Pfam" id="PF10590"/>
    </source>
</evidence>
<keyword evidence="5" id="KW-0560">Oxidoreductase</keyword>
<evidence type="ECO:0000256" key="2">
    <source>
        <dbReference type="ARBA" id="ARBA00007301"/>
    </source>
</evidence>
<comment type="similarity">
    <text evidence="2">Belongs to the pyridoxamine 5'-phosphate oxidase family.</text>
</comment>
<gene>
    <name evidence="9" type="ORF">E4K62_04310</name>
</gene>
<feature type="region of interest" description="Disordered" evidence="6">
    <location>
        <begin position="1"/>
        <end position="31"/>
    </location>
</feature>
<dbReference type="EMBL" id="CP038266">
    <property type="protein sequence ID" value="QBR87986.1"/>
    <property type="molecule type" value="Genomic_DNA"/>
</dbReference>
<dbReference type="Proteomes" id="UP000295748">
    <property type="component" value="Chromosome"/>
</dbReference>
<evidence type="ECO:0000313" key="9">
    <source>
        <dbReference type="EMBL" id="QBR87986.1"/>
    </source>
</evidence>
<dbReference type="PANTHER" id="PTHR10851">
    <property type="entry name" value="PYRIDOXINE-5-PHOSPHATE OXIDASE"/>
    <property type="match status" value="1"/>
</dbReference>
<accession>A0ABX5SPB2</accession>
<organism evidence="9 10">
    <name type="scientific">Microbacterium wangchenii</name>
    <dbReference type="NCBI Taxonomy" id="2541726"/>
    <lineage>
        <taxon>Bacteria</taxon>
        <taxon>Bacillati</taxon>
        <taxon>Actinomycetota</taxon>
        <taxon>Actinomycetes</taxon>
        <taxon>Micrococcales</taxon>
        <taxon>Microbacteriaceae</taxon>
        <taxon>Microbacterium</taxon>
    </lineage>
</organism>
<dbReference type="Pfam" id="PF10590">
    <property type="entry name" value="PNP_phzG_C"/>
    <property type="match status" value="1"/>
</dbReference>
<keyword evidence="3" id="KW-0285">Flavoprotein</keyword>
<name>A0ABX5SPB2_9MICO</name>
<dbReference type="InterPro" id="IPR000659">
    <property type="entry name" value="Pyridox_Oxase"/>
</dbReference>
<dbReference type="RefSeq" id="WP_135063982.1">
    <property type="nucleotide sequence ID" value="NZ_CP038266.1"/>
</dbReference>
<proteinExistence type="inferred from homology"/>
<dbReference type="PANTHER" id="PTHR10851:SF0">
    <property type="entry name" value="PYRIDOXINE-5'-PHOSPHATE OXIDASE"/>
    <property type="match status" value="1"/>
</dbReference>
<evidence type="ECO:0000259" key="7">
    <source>
        <dbReference type="Pfam" id="PF01243"/>
    </source>
</evidence>
<reference evidence="9 10" key="1">
    <citation type="submission" date="2019-03" db="EMBL/GenBank/DDBJ databases">
        <authorList>
            <person name="Dong K."/>
        </authorList>
    </citation>
    <scope>NUCLEOTIDE SEQUENCE [LARGE SCALE GENOMIC DNA]</scope>
    <source>
        <strain evidence="10">dk512</strain>
    </source>
</reference>
<keyword evidence="4" id="KW-0288">FMN</keyword>
<evidence type="ECO:0000256" key="4">
    <source>
        <dbReference type="ARBA" id="ARBA00022643"/>
    </source>
</evidence>
<evidence type="ECO:0000313" key="10">
    <source>
        <dbReference type="Proteomes" id="UP000295748"/>
    </source>
</evidence>
<feature type="domain" description="Pyridoxamine 5'-phosphate oxidase N-terminal" evidence="7">
    <location>
        <begin position="48"/>
        <end position="159"/>
    </location>
</feature>
<dbReference type="SUPFAM" id="SSF50475">
    <property type="entry name" value="FMN-binding split barrel"/>
    <property type="match status" value="1"/>
</dbReference>
<feature type="domain" description="Pyridoxine 5'-phosphate oxidase dimerisation C-terminal" evidence="8">
    <location>
        <begin position="172"/>
        <end position="211"/>
    </location>
</feature>
<sequence length="212" mass="23792">MAENERQLTVSAPVIDVTTDPVQGDAPPADPAALAASWLPEPDEDRMPMTLSTIDEDGYPRARTVLLTEFDGERLYFHTDAESRKVADLAANPRVALTLLWPAFTRQMVVQGIAERAGDAEIARAYELRSPYLRQLAWQNTADFAARSLAEREAEWARFRAAHPKPEQPAGWVGFAVRPHRYLFWTSHPDAASRRLEFVRSADGWTRHLLAG</sequence>
<evidence type="ECO:0000256" key="3">
    <source>
        <dbReference type="ARBA" id="ARBA00022630"/>
    </source>
</evidence>
<dbReference type="Gene3D" id="2.30.110.10">
    <property type="entry name" value="Electron Transport, Fmn-binding Protein, Chain A"/>
    <property type="match status" value="1"/>
</dbReference>
<keyword evidence="10" id="KW-1185">Reference proteome</keyword>
<comment type="cofactor">
    <cofactor evidence="1">
        <name>FMN</name>
        <dbReference type="ChEBI" id="CHEBI:58210"/>
    </cofactor>
</comment>
<dbReference type="InterPro" id="IPR011576">
    <property type="entry name" value="Pyridox_Oxase_N"/>
</dbReference>
<dbReference type="InterPro" id="IPR012349">
    <property type="entry name" value="Split_barrel_FMN-bd"/>
</dbReference>
<dbReference type="InterPro" id="IPR019576">
    <property type="entry name" value="Pyridoxamine_oxidase_dimer_C"/>
</dbReference>
<evidence type="ECO:0000256" key="5">
    <source>
        <dbReference type="ARBA" id="ARBA00023002"/>
    </source>
</evidence>
<protein>
    <submittedName>
        <fullName evidence="9">Pyridoxamine 5-phosphate oxidase</fullName>
    </submittedName>
</protein>